<dbReference type="AlphaFoldDB" id="A0A814II78"/>
<dbReference type="Proteomes" id="UP000681722">
    <property type="component" value="Unassembled WGS sequence"/>
</dbReference>
<evidence type="ECO:0000313" key="1">
    <source>
        <dbReference type="EMBL" id="CAF1026267.1"/>
    </source>
</evidence>
<evidence type="ECO:0000313" key="3">
    <source>
        <dbReference type="Proteomes" id="UP000663829"/>
    </source>
</evidence>
<keyword evidence="3" id="KW-1185">Reference proteome</keyword>
<evidence type="ECO:0000313" key="2">
    <source>
        <dbReference type="EMBL" id="CAF3797403.1"/>
    </source>
</evidence>
<dbReference type="EMBL" id="CAJOBC010003713">
    <property type="protein sequence ID" value="CAF3797403.1"/>
    <property type="molecule type" value="Genomic_DNA"/>
</dbReference>
<sequence length="135" mass="15606">MQLRRHTAQLRKLSYVYRIQVKRLRCQLLKQKQKVEHLTNLLKSNNKVLSNSSVTDTDDAMSTDGNVTKNITVKGLFMNNVSPSAKQRAKAQIIEQKDLLRCELNRTLRAGLGLNISDRIHVSKDEPFFDFYVLF</sequence>
<name>A0A814II78_9BILA</name>
<protein>
    <submittedName>
        <fullName evidence="1">Uncharacterized protein</fullName>
    </submittedName>
</protein>
<proteinExistence type="predicted"/>
<comment type="caution">
    <text evidence="1">The sequence shown here is derived from an EMBL/GenBank/DDBJ whole genome shotgun (WGS) entry which is preliminary data.</text>
</comment>
<gene>
    <name evidence="1" type="ORF">GPM918_LOCUS15045</name>
    <name evidence="2" type="ORF">SRO942_LOCUS15045</name>
</gene>
<organism evidence="1 3">
    <name type="scientific">Didymodactylos carnosus</name>
    <dbReference type="NCBI Taxonomy" id="1234261"/>
    <lineage>
        <taxon>Eukaryota</taxon>
        <taxon>Metazoa</taxon>
        <taxon>Spiralia</taxon>
        <taxon>Gnathifera</taxon>
        <taxon>Rotifera</taxon>
        <taxon>Eurotatoria</taxon>
        <taxon>Bdelloidea</taxon>
        <taxon>Philodinida</taxon>
        <taxon>Philodinidae</taxon>
        <taxon>Didymodactylos</taxon>
    </lineage>
</organism>
<dbReference type="Proteomes" id="UP000663829">
    <property type="component" value="Unassembled WGS sequence"/>
</dbReference>
<dbReference type="EMBL" id="CAJNOQ010003713">
    <property type="protein sequence ID" value="CAF1026267.1"/>
    <property type="molecule type" value="Genomic_DNA"/>
</dbReference>
<reference evidence="1" key="1">
    <citation type="submission" date="2021-02" db="EMBL/GenBank/DDBJ databases">
        <authorList>
            <person name="Nowell W R."/>
        </authorList>
    </citation>
    <scope>NUCLEOTIDE SEQUENCE</scope>
</reference>
<accession>A0A814II78</accession>